<evidence type="ECO:0000313" key="3">
    <source>
        <dbReference type="Proteomes" id="UP001482620"/>
    </source>
</evidence>
<keyword evidence="1" id="KW-0732">Signal</keyword>
<accession>A0ABV0SL32</accession>
<comment type="caution">
    <text evidence="2">The sequence shown here is derived from an EMBL/GenBank/DDBJ whole genome shotgun (WGS) entry which is preliminary data.</text>
</comment>
<keyword evidence="3" id="KW-1185">Reference proteome</keyword>
<feature type="signal peptide" evidence="1">
    <location>
        <begin position="1"/>
        <end position="24"/>
    </location>
</feature>
<name>A0ABV0SL32_9TELE</name>
<proteinExistence type="predicted"/>
<dbReference type="EMBL" id="JAHRIQ010001162">
    <property type="protein sequence ID" value="MEQ2221265.1"/>
    <property type="molecule type" value="Genomic_DNA"/>
</dbReference>
<evidence type="ECO:0000256" key="1">
    <source>
        <dbReference type="SAM" id="SignalP"/>
    </source>
</evidence>
<reference evidence="2 3" key="1">
    <citation type="submission" date="2021-06" db="EMBL/GenBank/DDBJ databases">
        <authorList>
            <person name="Palmer J.M."/>
        </authorList>
    </citation>
    <scope>NUCLEOTIDE SEQUENCE [LARGE SCALE GENOMIC DNA]</scope>
    <source>
        <strain evidence="3">if_2019</strain>
        <tissue evidence="2">Muscle</tissue>
    </source>
</reference>
<sequence length="68" mass="7752">MSTVWSTISQISLLCLQVLVYVEIKDLNHMLDALDKPCPIQVQSMKARTLRDWKDLTNGRYHSTSSGD</sequence>
<organism evidence="2 3">
    <name type="scientific">Ilyodon furcidens</name>
    <name type="common">goldbreast splitfin</name>
    <dbReference type="NCBI Taxonomy" id="33524"/>
    <lineage>
        <taxon>Eukaryota</taxon>
        <taxon>Metazoa</taxon>
        <taxon>Chordata</taxon>
        <taxon>Craniata</taxon>
        <taxon>Vertebrata</taxon>
        <taxon>Euteleostomi</taxon>
        <taxon>Actinopterygii</taxon>
        <taxon>Neopterygii</taxon>
        <taxon>Teleostei</taxon>
        <taxon>Neoteleostei</taxon>
        <taxon>Acanthomorphata</taxon>
        <taxon>Ovalentaria</taxon>
        <taxon>Atherinomorphae</taxon>
        <taxon>Cyprinodontiformes</taxon>
        <taxon>Goodeidae</taxon>
        <taxon>Ilyodon</taxon>
    </lineage>
</organism>
<feature type="chain" id="PRO_5046160416" evidence="1">
    <location>
        <begin position="25"/>
        <end position="68"/>
    </location>
</feature>
<evidence type="ECO:0000313" key="2">
    <source>
        <dbReference type="EMBL" id="MEQ2221265.1"/>
    </source>
</evidence>
<gene>
    <name evidence="2" type="ORF">ILYODFUR_013994</name>
</gene>
<protein>
    <submittedName>
        <fullName evidence="2">Uncharacterized protein</fullName>
    </submittedName>
</protein>
<dbReference type="Proteomes" id="UP001482620">
    <property type="component" value="Unassembled WGS sequence"/>
</dbReference>